<dbReference type="OrthoDB" id="5790586at2759"/>
<keyword evidence="1" id="KW-0472">Membrane</keyword>
<evidence type="ECO:0000313" key="3">
    <source>
        <dbReference type="Proteomes" id="UP000835052"/>
    </source>
</evidence>
<feature type="transmembrane region" description="Helical" evidence="1">
    <location>
        <begin position="212"/>
        <end position="234"/>
    </location>
</feature>
<dbReference type="InterPro" id="IPR019428">
    <property type="entry name" value="7TM_GPCR_serpentine_rcpt_Str"/>
</dbReference>
<keyword evidence="3" id="KW-1185">Reference proteome</keyword>
<dbReference type="Pfam" id="PF10319">
    <property type="entry name" value="7TM_GPCR_Srj"/>
    <property type="match status" value="1"/>
</dbReference>
<dbReference type="PANTHER" id="PTHR45907:SF1">
    <property type="entry name" value="SERPENTINE RECEPTOR, CLASS J"/>
    <property type="match status" value="1"/>
</dbReference>
<evidence type="ECO:0008006" key="4">
    <source>
        <dbReference type="Google" id="ProtNLM"/>
    </source>
</evidence>
<keyword evidence="1" id="KW-1133">Transmembrane helix</keyword>
<reference evidence="2" key="1">
    <citation type="submission" date="2020-10" db="EMBL/GenBank/DDBJ databases">
        <authorList>
            <person name="Kikuchi T."/>
        </authorList>
    </citation>
    <scope>NUCLEOTIDE SEQUENCE</scope>
    <source>
        <strain evidence="2">NKZ352</strain>
    </source>
</reference>
<accession>A0A8S1HGK0</accession>
<evidence type="ECO:0000313" key="2">
    <source>
        <dbReference type="EMBL" id="CAD6192440.1"/>
    </source>
</evidence>
<name>A0A8S1HGK0_9PELO</name>
<dbReference type="PANTHER" id="PTHR45907">
    <property type="entry name" value="SERPENTINE RECEPTOR, CLASS J"/>
    <property type="match status" value="1"/>
</dbReference>
<protein>
    <recommendedName>
        <fullName evidence="4">G protein-coupled receptor</fullName>
    </recommendedName>
</protein>
<feature type="transmembrane region" description="Helical" evidence="1">
    <location>
        <begin position="246"/>
        <end position="267"/>
    </location>
</feature>
<dbReference type="SUPFAM" id="SSF81321">
    <property type="entry name" value="Family A G protein-coupled receptor-like"/>
    <property type="match status" value="1"/>
</dbReference>
<comment type="caution">
    <text evidence="2">The sequence shown here is derived from an EMBL/GenBank/DDBJ whole genome shotgun (WGS) entry which is preliminary data.</text>
</comment>
<feature type="transmembrane region" description="Helical" evidence="1">
    <location>
        <begin position="12"/>
        <end position="31"/>
    </location>
</feature>
<feature type="transmembrane region" description="Helical" evidence="1">
    <location>
        <begin position="43"/>
        <end position="67"/>
    </location>
</feature>
<organism evidence="2 3">
    <name type="scientific">Caenorhabditis auriculariae</name>
    <dbReference type="NCBI Taxonomy" id="2777116"/>
    <lineage>
        <taxon>Eukaryota</taxon>
        <taxon>Metazoa</taxon>
        <taxon>Ecdysozoa</taxon>
        <taxon>Nematoda</taxon>
        <taxon>Chromadorea</taxon>
        <taxon>Rhabditida</taxon>
        <taxon>Rhabditina</taxon>
        <taxon>Rhabditomorpha</taxon>
        <taxon>Rhabditoidea</taxon>
        <taxon>Rhabditidae</taxon>
        <taxon>Peloderinae</taxon>
        <taxon>Caenorhabditis</taxon>
    </lineage>
</organism>
<proteinExistence type="predicted"/>
<keyword evidence="1" id="KW-0812">Transmembrane</keyword>
<sequence>MKQAGGFIEWSPRVFVTLSLIFNPLWIYLLHSTKSVLFGRYRHLLTSFAVFDIIYSVIDLVAPLSHIQREAALCGVLRDDVIPQDSPYSFTFLVLRCSFIGLTFGILEIHFFYRYLALCKPHLLFVFIKPLYIVCWVLFFLYHGATWGSLYLLLGMQDETREYLQDEFLKEFGTEMFGNGFVCVHFNITRTLKEYMSSLAVKKMHRQLFHTLLIQASIPMFVSFLPCGISWFATSMSIRLRTFNDYYSLPMLSAFPALDPIAIIYFLPQYRQRLCPAWFRKILKIEPLSKAGSNRT</sequence>
<evidence type="ECO:0000256" key="1">
    <source>
        <dbReference type="SAM" id="Phobius"/>
    </source>
</evidence>
<dbReference type="EMBL" id="CAJGYM010000027">
    <property type="protein sequence ID" value="CAD6192440.1"/>
    <property type="molecule type" value="Genomic_DNA"/>
</dbReference>
<gene>
    <name evidence="2" type="ORF">CAUJ_LOCUS8359</name>
</gene>
<dbReference type="Pfam" id="PF10326">
    <property type="entry name" value="7TM_GPCR_Str"/>
    <property type="match status" value="1"/>
</dbReference>
<dbReference type="Proteomes" id="UP000835052">
    <property type="component" value="Unassembled WGS sequence"/>
</dbReference>
<feature type="transmembrane region" description="Helical" evidence="1">
    <location>
        <begin position="88"/>
        <end position="111"/>
    </location>
</feature>
<feature type="transmembrane region" description="Helical" evidence="1">
    <location>
        <begin position="131"/>
        <end position="154"/>
    </location>
</feature>
<dbReference type="AlphaFoldDB" id="A0A8S1HGK0"/>
<dbReference type="InterPro" id="IPR019423">
    <property type="entry name" value="7TM_GPCR_serpentine_rcpt_Srj"/>
</dbReference>